<evidence type="ECO:0000256" key="1">
    <source>
        <dbReference type="SAM" id="MobiDB-lite"/>
    </source>
</evidence>
<reference evidence="2" key="1">
    <citation type="journal article" date="2014" name="Nat. Commun.">
        <title>The rainbow trout genome provides novel insights into evolution after whole-genome duplication in vertebrates.</title>
        <authorList>
            <person name="Berthelot C."/>
            <person name="Brunet F."/>
            <person name="Chalopin D."/>
            <person name="Juanchich A."/>
            <person name="Bernard M."/>
            <person name="Noel B."/>
            <person name="Bento P."/>
            <person name="Da Silva C."/>
            <person name="Labadie K."/>
            <person name="Alberti A."/>
            <person name="Aury J.M."/>
            <person name="Louis A."/>
            <person name="Dehais P."/>
            <person name="Bardou P."/>
            <person name="Montfort J."/>
            <person name="Klopp C."/>
            <person name="Cabau C."/>
            <person name="Gaspin C."/>
            <person name="Thorgaard G.H."/>
            <person name="Boussaha M."/>
            <person name="Quillet E."/>
            <person name="Guyomard R."/>
            <person name="Galiana D."/>
            <person name="Bobe J."/>
            <person name="Volff J.N."/>
            <person name="Genet C."/>
            <person name="Wincker P."/>
            <person name="Jaillon O."/>
            <person name="Roest Crollius H."/>
            <person name="Guiguen Y."/>
        </authorList>
    </citation>
    <scope>NUCLEOTIDE SEQUENCE [LARGE SCALE GENOMIC DNA]</scope>
</reference>
<feature type="compositionally biased region" description="Polar residues" evidence="1">
    <location>
        <begin position="155"/>
        <end position="170"/>
    </location>
</feature>
<feature type="region of interest" description="Disordered" evidence="1">
    <location>
        <begin position="154"/>
        <end position="192"/>
    </location>
</feature>
<feature type="compositionally biased region" description="Basic and acidic residues" evidence="1">
    <location>
        <begin position="178"/>
        <end position="187"/>
    </location>
</feature>
<evidence type="ECO:0000313" key="2">
    <source>
        <dbReference type="EMBL" id="CDQ89890.1"/>
    </source>
</evidence>
<evidence type="ECO:0000313" key="3">
    <source>
        <dbReference type="Proteomes" id="UP000193380"/>
    </source>
</evidence>
<sequence>VYLNTVVSFLSVRVPVGLASVHSKGKQPKKMPSNIIFETEDIGMEGELDISAGSTKPKKVKDKKTKEGKKIKKHKTVVEEEPDCEPVPKKKKEKVDKANGDVNKSIDVNGNIESHLKNNTSYSNEESADNNKATEKKKTSEEVVVNRVLPKTPTLIAQTNGRSTTTTPAQSSEDSGSDGEKEIETPEQKGAFSNFRISPNTIKLLQGRYLFYIFGGIWPIYLTPSCLIS</sequence>
<feature type="compositionally biased region" description="Basic residues" evidence="1">
    <location>
        <begin position="56"/>
        <end position="75"/>
    </location>
</feature>
<dbReference type="STRING" id="8022.A0A060YL71"/>
<reference evidence="2" key="2">
    <citation type="submission" date="2014-03" db="EMBL/GenBank/DDBJ databases">
        <authorList>
            <person name="Genoscope - CEA"/>
        </authorList>
    </citation>
    <scope>NUCLEOTIDE SEQUENCE</scope>
</reference>
<accession>A0A060YL71</accession>
<feature type="compositionally biased region" description="Polar residues" evidence="1">
    <location>
        <begin position="106"/>
        <end position="125"/>
    </location>
</feature>
<feature type="compositionally biased region" description="Basic and acidic residues" evidence="1">
    <location>
        <begin position="132"/>
        <end position="141"/>
    </location>
</feature>
<dbReference type="PaxDb" id="8022-A0A060YL71"/>
<protein>
    <submittedName>
        <fullName evidence="2">Uncharacterized protein</fullName>
    </submittedName>
</protein>
<proteinExistence type="predicted"/>
<dbReference type="AlphaFoldDB" id="A0A060YL71"/>
<name>A0A060YL71_ONCMY</name>
<feature type="region of interest" description="Disordered" evidence="1">
    <location>
        <begin position="50"/>
        <end position="142"/>
    </location>
</feature>
<gene>
    <name evidence="2" type="ORF">GSONMT00006704001</name>
</gene>
<organism evidence="2 3">
    <name type="scientific">Oncorhynchus mykiss</name>
    <name type="common">Rainbow trout</name>
    <name type="synonym">Salmo gairdneri</name>
    <dbReference type="NCBI Taxonomy" id="8022"/>
    <lineage>
        <taxon>Eukaryota</taxon>
        <taxon>Metazoa</taxon>
        <taxon>Chordata</taxon>
        <taxon>Craniata</taxon>
        <taxon>Vertebrata</taxon>
        <taxon>Euteleostomi</taxon>
        <taxon>Actinopterygii</taxon>
        <taxon>Neopterygii</taxon>
        <taxon>Teleostei</taxon>
        <taxon>Protacanthopterygii</taxon>
        <taxon>Salmoniformes</taxon>
        <taxon>Salmonidae</taxon>
        <taxon>Salmoninae</taxon>
        <taxon>Oncorhynchus</taxon>
    </lineage>
</organism>
<dbReference type="Proteomes" id="UP000193380">
    <property type="component" value="Unassembled WGS sequence"/>
</dbReference>
<dbReference type="EMBL" id="FR909929">
    <property type="protein sequence ID" value="CDQ89890.1"/>
    <property type="molecule type" value="Genomic_DNA"/>
</dbReference>
<feature type="non-terminal residue" evidence="2">
    <location>
        <position position="1"/>
    </location>
</feature>